<dbReference type="GO" id="GO:0044196">
    <property type="term" value="C:host cell nucleolus"/>
    <property type="evidence" value="ECO:0007669"/>
    <property type="project" value="UniProtKB-SubCell"/>
</dbReference>
<keyword evidence="3" id="KW-0426">Late protein</keyword>
<dbReference type="EMBL" id="FJ483970">
    <property type="protein sequence ID" value="AEV80772.1"/>
    <property type="molecule type" value="Genomic_DNA"/>
</dbReference>
<proteinExistence type="predicted"/>
<dbReference type="GeneID" id="11464140"/>
<organism evidence="4 5">
    <name type="scientific">Aotine betaherpesvirus 1</name>
    <dbReference type="NCBI Taxonomy" id="50290"/>
    <lineage>
        <taxon>Viruses</taxon>
        <taxon>Duplodnaviria</taxon>
        <taxon>Heunggongvirae</taxon>
        <taxon>Peploviricota</taxon>
        <taxon>Herviviricetes</taxon>
        <taxon>Herpesvirales</taxon>
        <taxon>Orthoherpesviridae</taxon>
        <taxon>Betaherpesvirinae</taxon>
        <taxon>Cytomegalovirus</taxon>
        <taxon>Cytomegalovirus aotinebeta1</taxon>
    </lineage>
</organism>
<dbReference type="KEGG" id="vg:11464140"/>
<accession>G8XUE2</accession>
<sequence>MSSPPEKSVSLSDLPRYRAIAGKRKHFAVYRQIVKTLNNFQRFNLALGGVFPPGLAQCRRSVFFEVTVGRRIPDCLVLFSSEGLVRKIVCYVFELKTTQSSADADSVRKHSSTHYLQYVQGLRQLKDTVDDLRGFSSGAEGDVWDLIPVIVFYPQNEARPSFCRAFRVTTLRFRTESLVRVLCRGQDESVRNILSSARAQDRARSRARRRARVHSGGVRRARRECPVGPGACTSAPVRRYRYRAKKATR</sequence>
<dbReference type="Pfam" id="PF01646">
    <property type="entry name" value="Herpes_UL24"/>
    <property type="match status" value="1"/>
</dbReference>
<evidence type="ECO:0000313" key="4">
    <source>
        <dbReference type="EMBL" id="AEV80772.1"/>
    </source>
</evidence>
<evidence type="ECO:0000256" key="3">
    <source>
        <dbReference type="ARBA" id="ARBA00022921"/>
    </source>
</evidence>
<dbReference type="RefSeq" id="YP_004940093.1">
    <property type="nucleotide sequence ID" value="NC_016447.1"/>
</dbReference>
<dbReference type="InterPro" id="IPR002580">
    <property type="entry name" value="Herpes_UL24"/>
</dbReference>
<gene>
    <name evidence="4" type="primary">UL76</name>
</gene>
<reference evidence="4" key="1">
    <citation type="submission" date="2011-12" db="EMBL/GenBank/DDBJ databases">
        <title>Comparative genomics of primate cytomegaloviruses.</title>
        <authorList>
            <person name="Davison A.J."/>
            <person name="Holton M."/>
            <person name="Dolan A."/>
            <person name="Dargan D.J."/>
            <person name="Gatherer D."/>
            <person name="Hayward G.S."/>
        </authorList>
    </citation>
    <scope>NUCLEOTIDE SEQUENCE [LARGE SCALE GENOMIC DNA]</scope>
    <source>
        <strain evidence="4">S34E</strain>
    </source>
</reference>
<dbReference type="Proteomes" id="UP000113968">
    <property type="component" value="Segment"/>
</dbReference>
<evidence type="ECO:0000256" key="1">
    <source>
        <dbReference type="ARBA" id="ARBA00004307"/>
    </source>
</evidence>
<comment type="subcellular location">
    <subcellularLocation>
        <location evidence="1">Host nucleus</location>
        <location evidence="1">Host nucleolus</location>
    </subcellularLocation>
    <subcellularLocation>
        <location evidence="2">Virion</location>
    </subcellularLocation>
</comment>
<keyword evidence="5" id="KW-1185">Reference proteome</keyword>
<evidence type="ECO:0000256" key="2">
    <source>
        <dbReference type="ARBA" id="ARBA00004328"/>
    </source>
</evidence>
<protein>
    <submittedName>
        <fullName evidence="4">Nuclear protein UL24</fullName>
    </submittedName>
</protein>
<dbReference type="OrthoDB" id="20832at10239"/>
<evidence type="ECO:0000313" key="5">
    <source>
        <dbReference type="Proteomes" id="UP000113968"/>
    </source>
</evidence>
<name>G8XUE2_9BETA</name>